<dbReference type="InterPro" id="IPR024169">
    <property type="entry name" value="SP_NH2Trfase/AEP_transaminase"/>
</dbReference>
<protein>
    <submittedName>
        <fullName evidence="7">Pyridoxal-phosphate-dependent aminotransferase family protein</fullName>
    </submittedName>
</protein>
<evidence type="ECO:0000313" key="8">
    <source>
        <dbReference type="Proteomes" id="UP001589836"/>
    </source>
</evidence>
<comment type="cofactor">
    <cofactor evidence="1 5">
        <name>pyridoxal 5'-phosphate</name>
        <dbReference type="ChEBI" id="CHEBI:597326"/>
    </cofactor>
</comment>
<dbReference type="EMBL" id="JBHLTP010000003">
    <property type="protein sequence ID" value="MFC0523275.1"/>
    <property type="molecule type" value="Genomic_DNA"/>
</dbReference>
<comment type="caution">
    <text evidence="7">The sequence shown here is derived from an EMBL/GenBank/DDBJ whole genome shotgun (WGS) entry which is preliminary data.</text>
</comment>
<evidence type="ECO:0000256" key="2">
    <source>
        <dbReference type="ARBA" id="ARBA00009236"/>
    </source>
</evidence>
<sequence>MLHDQTFLRTPGPTPIPQRVTHAMNQPMIGHRSKSFAQLFKDTSTRLKPIFGTDQPVYVLTSSGTGALETAVDNVTSKGDKVIVVVAGAFGDRFASICEKHELSTVRLDVPWGESVNQDLLTATLREHQDATAVLVTYNETSTGVLQPIDEIAELVQTHTNALTVVDGVSCIGGVPAYMDRWDIDILVTGSQKAMMLPAGLAFVGVSKRAWERIQANGSSSFYFDLQQYDKQYENGMTPYTPAVSLIQGLQEVCAMLEEETLPEVYKRHEVMKNMTRAGIRALGLPLLTSDEDASPTVTSVKGAEDLDVDAFRNHVRDRFGLSLAGGQKQLKGQIFRIGHMGYCSPVDIITTLSMIEMGLVECGINIELGAGVKAAQEVLINDVPSTSK</sequence>
<keyword evidence="8" id="KW-1185">Reference proteome</keyword>
<evidence type="ECO:0000259" key="6">
    <source>
        <dbReference type="Pfam" id="PF00266"/>
    </source>
</evidence>
<dbReference type="Pfam" id="PF00266">
    <property type="entry name" value="Aminotran_5"/>
    <property type="match status" value="1"/>
</dbReference>
<keyword evidence="7" id="KW-0808">Transferase</keyword>
<evidence type="ECO:0000256" key="1">
    <source>
        <dbReference type="ARBA" id="ARBA00001933"/>
    </source>
</evidence>
<organism evidence="7 8">
    <name type="scientific">Pontibacillus salicampi</name>
    <dbReference type="NCBI Taxonomy" id="1449801"/>
    <lineage>
        <taxon>Bacteria</taxon>
        <taxon>Bacillati</taxon>
        <taxon>Bacillota</taxon>
        <taxon>Bacilli</taxon>
        <taxon>Bacillales</taxon>
        <taxon>Bacillaceae</taxon>
        <taxon>Pontibacillus</taxon>
    </lineage>
</organism>
<evidence type="ECO:0000256" key="5">
    <source>
        <dbReference type="RuleBase" id="RU004504"/>
    </source>
</evidence>
<dbReference type="Gene3D" id="3.90.1150.10">
    <property type="entry name" value="Aspartate Aminotransferase, domain 1"/>
    <property type="match status" value="1"/>
</dbReference>
<evidence type="ECO:0000256" key="3">
    <source>
        <dbReference type="ARBA" id="ARBA00022898"/>
    </source>
</evidence>
<dbReference type="InterPro" id="IPR020578">
    <property type="entry name" value="Aminotrans_V_PyrdxlP_BS"/>
</dbReference>
<dbReference type="InterPro" id="IPR015424">
    <property type="entry name" value="PyrdxlP-dep_Trfase"/>
</dbReference>
<dbReference type="InterPro" id="IPR000192">
    <property type="entry name" value="Aminotrans_V_dom"/>
</dbReference>
<dbReference type="PIRSF" id="PIRSF000524">
    <property type="entry name" value="SPT"/>
    <property type="match status" value="1"/>
</dbReference>
<proteinExistence type="inferred from homology"/>
<accession>A0ABV6LLJ5</accession>
<dbReference type="RefSeq" id="WP_377345827.1">
    <property type="nucleotide sequence ID" value="NZ_JBHLTP010000003.1"/>
</dbReference>
<reference evidence="7 8" key="1">
    <citation type="submission" date="2024-09" db="EMBL/GenBank/DDBJ databases">
        <authorList>
            <person name="Sun Q."/>
            <person name="Mori K."/>
        </authorList>
    </citation>
    <scope>NUCLEOTIDE SEQUENCE [LARGE SCALE GENOMIC DNA]</scope>
    <source>
        <strain evidence="7 8">NCAIM B.02529</strain>
    </source>
</reference>
<gene>
    <name evidence="7" type="ORF">ACFFGV_06650</name>
</gene>
<dbReference type="PANTHER" id="PTHR21152">
    <property type="entry name" value="AMINOTRANSFERASE CLASS V"/>
    <property type="match status" value="1"/>
</dbReference>
<evidence type="ECO:0000313" key="7">
    <source>
        <dbReference type="EMBL" id="MFC0523275.1"/>
    </source>
</evidence>
<keyword evidence="7" id="KW-0032">Aminotransferase</keyword>
<keyword evidence="3" id="KW-0663">Pyridoxal phosphate</keyword>
<dbReference type="InterPro" id="IPR015422">
    <property type="entry name" value="PyrdxlP-dep_Trfase_small"/>
</dbReference>
<dbReference type="GO" id="GO:0008483">
    <property type="term" value="F:transaminase activity"/>
    <property type="evidence" value="ECO:0007669"/>
    <property type="project" value="UniProtKB-KW"/>
</dbReference>
<dbReference type="Gene3D" id="3.40.640.10">
    <property type="entry name" value="Type I PLP-dependent aspartate aminotransferase-like (Major domain)"/>
    <property type="match status" value="1"/>
</dbReference>
<evidence type="ECO:0000256" key="4">
    <source>
        <dbReference type="RuleBase" id="RU004075"/>
    </source>
</evidence>
<name>A0ABV6LLJ5_9BACI</name>
<dbReference type="SUPFAM" id="SSF53383">
    <property type="entry name" value="PLP-dependent transferases"/>
    <property type="match status" value="1"/>
</dbReference>
<dbReference type="PANTHER" id="PTHR21152:SF40">
    <property type="entry name" value="ALANINE--GLYOXYLATE AMINOTRANSFERASE"/>
    <property type="match status" value="1"/>
</dbReference>
<comment type="similarity">
    <text evidence="2 4">Belongs to the class-V pyridoxal-phosphate-dependent aminotransferase family.</text>
</comment>
<dbReference type="PROSITE" id="PS00595">
    <property type="entry name" value="AA_TRANSFER_CLASS_5"/>
    <property type="match status" value="1"/>
</dbReference>
<dbReference type="Proteomes" id="UP001589836">
    <property type="component" value="Unassembled WGS sequence"/>
</dbReference>
<feature type="domain" description="Aminotransferase class V" evidence="6">
    <location>
        <begin position="7"/>
        <end position="315"/>
    </location>
</feature>
<dbReference type="InterPro" id="IPR015421">
    <property type="entry name" value="PyrdxlP-dep_Trfase_major"/>
</dbReference>